<evidence type="ECO:0000313" key="2">
    <source>
        <dbReference type="EMBL" id="KKN03158.1"/>
    </source>
</evidence>
<dbReference type="AlphaFoldDB" id="A0A0F9QD02"/>
<dbReference type="EMBL" id="LAZR01005064">
    <property type="protein sequence ID" value="KKN03158.1"/>
    <property type="molecule type" value="Genomic_DNA"/>
</dbReference>
<dbReference type="InterPro" id="IPR052917">
    <property type="entry name" value="Stress-Dev_Protein"/>
</dbReference>
<dbReference type="InterPro" id="IPR038725">
    <property type="entry name" value="YdaG_split_barrel_FMN-bd"/>
</dbReference>
<name>A0A0F9QD02_9ZZZZ</name>
<organism evidence="2">
    <name type="scientific">marine sediment metagenome</name>
    <dbReference type="NCBI Taxonomy" id="412755"/>
    <lineage>
        <taxon>unclassified sequences</taxon>
        <taxon>metagenomes</taxon>
        <taxon>ecological metagenomes</taxon>
    </lineage>
</organism>
<comment type="caution">
    <text evidence="2">The sequence shown here is derived from an EMBL/GenBank/DDBJ whole genome shotgun (WGS) entry which is preliminary data.</text>
</comment>
<dbReference type="PANTHER" id="PTHR34818">
    <property type="entry name" value="PROTEIN BLI-3"/>
    <property type="match status" value="1"/>
</dbReference>
<reference evidence="2" key="1">
    <citation type="journal article" date="2015" name="Nature">
        <title>Complex archaea that bridge the gap between prokaryotes and eukaryotes.</title>
        <authorList>
            <person name="Spang A."/>
            <person name="Saw J.H."/>
            <person name="Jorgensen S.L."/>
            <person name="Zaremba-Niedzwiedzka K."/>
            <person name="Martijn J."/>
            <person name="Lind A.E."/>
            <person name="van Eijk R."/>
            <person name="Schleper C."/>
            <person name="Guy L."/>
            <person name="Ettema T.J."/>
        </authorList>
    </citation>
    <scope>NUCLEOTIDE SEQUENCE</scope>
</reference>
<accession>A0A0F9QD02</accession>
<evidence type="ECO:0000259" key="1">
    <source>
        <dbReference type="Pfam" id="PF16242"/>
    </source>
</evidence>
<protein>
    <recommendedName>
        <fullName evidence="1">General stress protein FMN-binding split barrel domain-containing protein</fullName>
    </recommendedName>
</protein>
<dbReference type="PANTHER" id="PTHR34818:SF1">
    <property type="entry name" value="PROTEIN BLI-3"/>
    <property type="match status" value="1"/>
</dbReference>
<feature type="domain" description="General stress protein FMN-binding split barrel" evidence="1">
    <location>
        <begin position="54"/>
        <end position="144"/>
    </location>
</feature>
<proteinExistence type="predicted"/>
<dbReference type="SUPFAM" id="SSF50475">
    <property type="entry name" value="FMN-binding split barrel"/>
    <property type="match status" value="1"/>
</dbReference>
<dbReference type="InterPro" id="IPR012349">
    <property type="entry name" value="Split_barrel_FMN-bd"/>
</dbReference>
<dbReference type="Pfam" id="PF16242">
    <property type="entry name" value="Pyrid_ox_like"/>
    <property type="match status" value="1"/>
</dbReference>
<gene>
    <name evidence="2" type="ORF">LCGC14_1110510</name>
</gene>
<dbReference type="Gene3D" id="2.30.110.10">
    <property type="entry name" value="Electron Transport, Fmn-binding Protein, Chain A"/>
    <property type="match status" value="1"/>
</dbReference>
<sequence>MDEKEVKKEGRMLMETSKAVYLTTIDSGGFPITRAMFNLRNREQFPEFIEFFSKEENEFAIYIGTNTSSSKYRHIKENPKIAVYFCDPDEFKGIMFGGEVDIVENLEIKRKIWLEWWTKYYSKGVEDPDYNLLRLAPKNARFYHKLHKINFELGKK</sequence>